<dbReference type="PANTHER" id="PTHR37484:SF1">
    <property type="entry name" value="ROD SHAPE-DETERMINING PROTEIN MRED"/>
    <property type="match status" value="1"/>
</dbReference>
<keyword evidence="6 8" id="KW-1133">Transmembrane helix</keyword>
<dbReference type="RefSeq" id="WP_058447697.1">
    <property type="nucleotide sequence ID" value="NZ_CAAAHT010000034.1"/>
</dbReference>
<feature type="transmembrane region" description="Helical" evidence="8">
    <location>
        <begin position="119"/>
        <end position="144"/>
    </location>
</feature>
<evidence type="ECO:0000256" key="6">
    <source>
        <dbReference type="ARBA" id="ARBA00022989"/>
    </source>
</evidence>
<evidence type="ECO:0000256" key="8">
    <source>
        <dbReference type="SAM" id="Phobius"/>
    </source>
</evidence>
<evidence type="ECO:0000256" key="3">
    <source>
        <dbReference type="ARBA" id="ARBA00022475"/>
    </source>
</evidence>
<dbReference type="NCBIfam" id="TIGR03426">
    <property type="entry name" value="shape_MreD"/>
    <property type="match status" value="1"/>
</dbReference>
<dbReference type="Proteomes" id="UP000251942">
    <property type="component" value="Unassembled WGS sequence"/>
</dbReference>
<dbReference type="GO" id="GO:0008360">
    <property type="term" value="P:regulation of cell shape"/>
    <property type="evidence" value="ECO:0007669"/>
    <property type="project" value="UniProtKB-KW"/>
</dbReference>
<evidence type="ECO:0000256" key="4">
    <source>
        <dbReference type="ARBA" id="ARBA00022692"/>
    </source>
</evidence>
<name>A0A0W0THZ0_9GAMM</name>
<evidence type="ECO:0000313" key="11">
    <source>
        <dbReference type="Proteomes" id="UP000054698"/>
    </source>
</evidence>
<proteinExistence type="inferred from homology"/>
<evidence type="ECO:0000256" key="7">
    <source>
        <dbReference type="ARBA" id="ARBA00023136"/>
    </source>
</evidence>
<accession>A0A0W0THZ0</accession>
<sequence length="160" mass="18097">MNSLNLRLIIAIMLALVLTILPLPDLLVGLRPPWVLMLVLYLQYYLPDHFNISLLVIIGLMLDVLLATVIGEHAFALCFVSWIASNKARRFSFFSIGQQMGLIGFFCLLYQLLILTIDAFLGFHIGFLMSVGSALISVLFWPWVRLLADDTLLAKAPYRR</sequence>
<keyword evidence="7 8" id="KW-0472">Membrane</keyword>
<comment type="subcellular location">
    <subcellularLocation>
        <location evidence="1">Cell membrane</location>
        <topology evidence="1">Multi-pass membrane protein</topology>
    </subcellularLocation>
</comment>
<reference evidence="9 11" key="1">
    <citation type="submission" date="2015-11" db="EMBL/GenBank/DDBJ databases">
        <title>Genomic analysis of 38 Legionella species identifies large and diverse effector repertoires.</title>
        <authorList>
            <person name="Burstein D."/>
            <person name="Amaro F."/>
            <person name="Zusman T."/>
            <person name="Lifshitz Z."/>
            <person name="Cohen O."/>
            <person name="Gilbert J.A."/>
            <person name="Pupko T."/>
            <person name="Shuman H.A."/>
            <person name="Segal G."/>
        </authorList>
    </citation>
    <scope>NUCLEOTIDE SEQUENCE [LARGE SCALE GENOMIC DNA]</scope>
    <source>
        <strain evidence="9 11">WO-44C</strain>
    </source>
</reference>
<feature type="transmembrane region" description="Helical" evidence="8">
    <location>
        <begin position="53"/>
        <end position="84"/>
    </location>
</feature>
<evidence type="ECO:0000313" key="12">
    <source>
        <dbReference type="Proteomes" id="UP000251942"/>
    </source>
</evidence>
<reference evidence="10 12" key="2">
    <citation type="submission" date="2018-06" db="EMBL/GenBank/DDBJ databases">
        <authorList>
            <consortium name="Pathogen Informatics"/>
            <person name="Doyle S."/>
        </authorList>
    </citation>
    <scope>NUCLEOTIDE SEQUENCE [LARGE SCALE GENOMIC DNA]</scope>
    <source>
        <strain evidence="10 12">NCTC12022</strain>
    </source>
</reference>
<keyword evidence="11" id="KW-1185">Reference proteome</keyword>
<dbReference type="EMBL" id="UASS01000037">
    <property type="protein sequence ID" value="SPX62245.1"/>
    <property type="molecule type" value="Genomic_DNA"/>
</dbReference>
<dbReference type="PANTHER" id="PTHR37484">
    <property type="entry name" value="ROD SHAPE-DETERMINING PROTEIN MRED"/>
    <property type="match status" value="1"/>
</dbReference>
<gene>
    <name evidence="9" type="primary">mreD</name>
    <name evidence="9" type="ORF">Lfee_2884</name>
    <name evidence="10" type="ORF">NCTC12022_03003</name>
</gene>
<keyword evidence="3" id="KW-1003">Cell membrane</keyword>
<dbReference type="InterPro" id="IPR026034">
    <property type="entry name" value="MreD_proteobac"/>
</dbReference>
<dbReference type="GO" id="GO:0005886">
    <property type="term" value="C:plasma membrane"/>
    <property type="evidence" value="ECO:0007669"/>
    <property type="project" value="UniProtKB-SubCell"/>
</dbReference>
<dbReference type="EMBL" id="LNYB01000085">
    <property type="protein sequence ID" value="KTC95220.1"/>
    <property type="molecule type" value="Genomic_DNA"/>
</dbReference>
<keyword evidence="5" id="KW-0133">Cell shape</keyword>
<protein>
    <submittedName>
        <fullName evidence="9">Rod shape-determining protein MreD</fullName>
    </submittedName>
</protein>
<evidence type="ECO:0000256" key="2">
    <source>
        <dbReference type="ARBA" id="ARBA00007776"/>
    </source>
</evidence>
<dbReference type="AlphaFoldDB" id="A0A0W0THZ0"/>
<dbReference type="PATRIC" id="fig|453.4.peg.3155"/>
<dbReference type="Proteomes" id="UP000054698">
    <property type="component" value="Unassembled WGS sequence"/>
</dbReference>
<evidence type="ECO:0000256" key="1">
    <source>
        <dbReference type="ARBA" id="ARBA00004651"/>
    </source>
</evidence>
<evidence type="ECO:0000256" key="5">
    <source>
        <dbReference type="ARBA" id="ARBA00022960"/>
    </source>
</evidence>
<evidence type="ECO:0000313" key="10">
    <source>
        <dbReference type="EMBL" id="SPX62245.1"/>
    </source>
</evidence>
<dbReference type="Pfam" id="PF04093">
    <property type="entry name" value="MreD"/>
    <property type="match status" value="1"/>
</dbReference>
<dbReference type="OrthoDB" id="6647425at2"/>
<feature type="transmembrane region" description="Helical" evidence="8">
    <location>
        <begin position="91"/>
        <end position="113"/>
    </location>
</feature>
<dbReference type="InterPro" id="IPR007227">
    <property type="entry name" value="Cell_shape_determining_MreD"/>
</dbReference>
<dbReference type="STRING" id="453.Lfee_2884"/>
<evidence type="ECO:0000313" key="9">
    <source>
        <dbReference type="EMBL" id="KTC95220.1"/>
    </source>
</evidence>
<comment type="similarity">
    <text evidence="2">Belongs to the MreD family.</text>
</comment>
<keyword evidence="4 8" id="KW-0812">Transmembrane</keyword>
<organism evidence="9 11">
    <name type="scientific">Legionella feeleii</name>
    <dbReference type="NCBI Taxonomy" id="453"/>
    <lineage>
        <taxon>Bacteria</taxon>
        <taxon>Pseudomonadati</taxon>
        <taxon>Pseudomonadota</taxon>
        <taxon>Gammaproteobacteria</taxon>
        <taxon>Legionellales</taxon>
        <taxon>Legionellaceae</taxon>
        <taxon>Legionella</taxon>
    </lineage>
</organism>